<name>A0A5J4UJB4_9EUKA</name>
<reference evidence="1 2" key="1">
    <citation type="submission" date="2019-03" db="EMBL/GenBank/DDBJ databases">
        <title>Single cell metagenomics reveals metabolic interactions within the superorganism composed of flagellate Streblomastix strix and complex community of Bacteroidetes bacteria on its surface.</title>
        <authorList>
            <person name="Treitli S.C."/>
            <person name="Kolisko M."/>
            <person name="Husnik F."/>
            <person name="Keeling P."/>
            <person name="Hampl V."/>
        </authorList>
    </citation>
    <scope>NUCLEOTIDE SEQUENCE [LARGE SCALE GENOMIC DNA]</scope>
    <source>
        <strain evidence="1">ST1C</strain>
    </source>
</reference>
<evidence type="ECO:0000313" key="1">
    <source>
        <dbReference type="EMBL" id="KAA6370547.1"/>
    </source>
</evidence>
<protein>
    <submittedName>
        <fullName evidence="1">Uncharacterized protein</fullName>
    </submittedName>
</protein>
<evidence type="ECO:0000313" key="2">
    <source>
        <dbReference type="Proteomes" id="UP000324800"/>
    </source>
</evidence>
<sequence length="67" mass="7745">MGDEQTCLNFIAVSVLEIQMQHYQIATQCDNLYKFDIQQADCGLQAPMGLKVAIKRFKWRGWIVLKP</sequence>
<dbReference type="AlphaFoldDB" id="A0A5J4UJB4"/>
<organism evidence="1 2">
    <name type="scientific">Streblomastix strix</name>
    <dbReference type="NCBI Taxonomy" id="222440"/>
    <lineage>
        <taxon>Eukaryota</taxon>
        <taxon>Metamonada</taxon>
        <taxon>Preaxostyla</taxon>
        <taxon>Oxymonadida</taxon>
        <taxon>Streblomastigidae</taxon>
        <taxon>Streblomastix</taxon>
    </lineage>
</organism>
<gene>
    <name evidence="1" type="ORF">EZS28_033927</name>
</gene>
<proteinExistence type="predicted"/>
<dbReference type="Proteomes" id="UP000324800">
    <property type="component" value="Unassembled WGS sequence"/>
</dbReference>
<dbReference type="EMBL" id="SNRW01015277">
    <property type="protein sequence ID" value="KAA6370547.1"/>
    <property type="molecule type" value="Genomic_DNA"/>
</dbReference>
<comment type="caution">
    <text evidence="1">The sequence shown here is derived from an EMBL/GenBank/DDBJ whole genome shotgun (WGS) entry which is preliminary data.</text>
</comment>
<accession>A0A5J4UJB4</accession>